<dbReference type="RefSeq" id="WP_201370236.1">
    <property type="nucleotide sequence ID" value="NZ_BNJG01000001.1"/>
</dbReference>
<protein>
    <submittedName>
        <fullName evidence="2">Uncharacterized protein</fullName>
    </submittedName>
</protein>
<comment type="caution">
    <text evidence="2">The sequence shown here is derived from an EMBL/GenBank/DDBJ whole genome shotgun (WGS) entry which is preliminary data.</text>
</comment>
<evidence type="ECO:0000256" key="1">
    <source>
        <dbReference type="SAM" id="MobiDB-lite"/>
    </source>
</evidence>
<feature type="region of interest" description="Disordered" evidence="1">
    <location>
        <begin position="1"/>
        <end position="35"/>
    </location>
</feature>
<evidence type="ECO:0000313" key="3">
    <source>
        <dbReference type="Proteomes" id="UP000654345"/>
    </source>
</evidence>
<accession>A0ABQ3UL15</accession>
<evidence type="ECO:0000313" key="2">
    <source>
        <dbReference type="EMBL" id="GHO53399.1"/>
    </source>
</evidence>
<keyword evidence="3" id="KW-1185">Reference proteome</keyword>
<reference evidence="2 3" key="1">
    <citation type="journal article" date="2021" name="Int. J. Syst. Evol. Microbiol.">
        <title>Reticulibacter mediterranei gen. nov., sp. nov., within the new family Reticulibacteraceae fam. nov., and Ktedonospora formicarum gen. nov., sp. nov., Ktedonobacter robiniae sp. nov., Dictyobacter formicarum sp. nov. and Dictyobacter arantiisoli sp. nov., belonging to the class Ktedonobacteria.</title>
        <authorList>
            <person name="Yabe S."/>
            <person name="Zheng Y."/>
            <person name="Wang C.M."/>
            <person name="Sakai Y."/>
            <person name="Abe K."/>
            <person name="Yokota A."/>
            <person name="Donadio S."/>
            <person name="Cavaletti L."/>
            <person name="Monciardini P."/>
        </authorList>
    </citation>
    <scope>NUCLEOTIDE SEQUENCE [LARGE SCALE GENOMIC DNA]</scope>
    <source>
        <strain evidence="2 3">SOSP1-30</strain>
    </source>
</reference>
<proteinExistence type="predicted"/>
<sequence length="121" mass="13629">MSNHSSSHYSSGAASNGHSFRRERTGHLTGQLQSSVSLTPEKGYYSGQSFDFDQMIQSLHELFEHDRQIASQSDATRCGICYLHFSVGELHYREEGFYVCQNCAQGLGKHGLPMVRKQQKL</sequence>
<organism evidence="2 3">
    <name type="scientific">Ktedonobacter robiniae</name>
    <dbReference type="NCBI Taxonomy" id="2778365"/>
    <lineage>
        <taxon>Bacteria</taxon>
        <taxon>Bacillati</taxon>
        <taxon>Chloroflexota</taxon>
        <taxon>Ktedonobacteria</taxon>
        <taxon>Ktedonobacterales</taxon>
        <taxon>Ktedonobacteraceae</taxon>
        <taxon>Ktedonobacter</taxon>
    </lineage>
</organism>
<name>A0ABQ3UL15_9CHLR</name>
<dbReference type="Proteomes" id="UP000654345">
    <property type="component" value="Unassembled WGS sequence"/>
</dbReference>
<gene>
    <name evidence="2" type="ORF">KSB_18740</name>
</gene>
<dbReference type="EMBL" id="BNJG01000001">
    <property type="protein sequence ID" value="GHO53399.1"/>
    <property type="molecule type" value="Genomic_DNA"/>
</dbReference>
<feature type="compositionally biased region" description="Low complexity" evidence="1">
    <location>
        <begin position="1"/>
        <end position="18"/>
    </location>
</feature>